<name>A0A7W6H7A0_9HYPH</name>
<dbReference type="AlphaFoldDB" id="A0A7W6H7A0"/>
<comment type="caution">
    <text evidence="1">The sequence shown here is derived from an EMBL/GenBank/DDBJ whole genome shotgun (WGS) entry which is preliminary data.</text>
</comment>
<dbReference type="EMBL" id="JACIEK010000013">
    <property type="protein sequence ID" value="MBB3999889.1"/>
    <property type="molecule type" value="Genomic_DNA"/>
</dbReference>
<accession>A0A7W6H7A0</accession>
<evidence type="ECO:0000313" key="1">
    <source>
        <dbReference type="EMBL" id="MBB3999889.1"/>
    </source>
</evidence>
<sequence length="81" mass="9136">MGRRTATISLSLVTCDRSIELSCKRRDLSGCRTEKSDTQVSPARFQRSKRLGMQSPGFVYIFCTQKRLFDLATDNGDEIEG</sequence>
<keyword evidence="2" id="KW-1185">Reference proteome</keyword>
<proteinExistence type="predicted"/>
<gene>
    <name evidence="1" type="ORF">GGR04_003761</name>
</gene>
<reference evidence="1 2" key="1">
    <citation type="submission" date="2020-08" db="EMBL/GenBank/DDBJ databases">
        <title>Genomic Encyclopedia of Type Strains, Phase IV (KMG-IV): sequencing the most valuable type-strain genomes for metagenomic binning, comparative biology and taxonomic classification.</title>
        <authorList>
            <person name="Goeker M."/>
        </authorList>
    </citation>
    <scope>NUCLEOTIDE SEQUENCE [LARGE SCALE GENOMIC DNA]</scope>
    <source>
        <strain evidence="1 2">DSM 102238</strain>
    </source>
</reference>
<protein>
    <submittedName>
        <fullName evidence="1">Uncharacterized protein</fullName>
    </submittedName>
</protein>
<organism evidence="1 2">
    <name type="scientific">Aureimonas pseudogalii</name>
    <dbReference type="NCBI Taxonomy" id="1744844"/>
    <lineage>
        <taxon>Bacteria</taxon>
        <taxon>Pseudomonadati</taxon>
        <taxon>Pseudomonadota</taxon>
        <taxon>Alphaproteobacteria</taxon>
        <taxon>Hyphomicrobiales</taxon>
        <taxon>Aurantimonadaceae</taxon>
        <taxon>Aureimonas</taxon>
    </lineage>
</organism>
<evidence type="ECO:0000313" key="2">
    <source>
        <dbReference type="Proteomes" id="UP000542776"/>
    </source>
</evidence>
<dbReference type="Proteomes" id="UP000542776">
    <property type="component" value="Unassembled WGS sequence"/>
</dbReference>